<accession>A0ABR1V1Z0</accession>
<organism evidence="1 2">
    <name type="scientific">Apiospora hydei</name>
    <dbReference type="NCBI Taxonomy" id="1337664"/>
    <lineage>
        <taxon>Eukaryota</taxon>
        <taxon>Fungi</taxon>
        <taxon>Dikarya</taxon>
        <taxon>Ascomycota</taxon>
        <taxon>Pezizomycotina</taxon>
        <taxon>Sordariomycetes</taxon>
        <taxon>Xylariomycetidae</taxon>
        <taxon>Amphisphaeriales</taxon>
        <taxon>Apiosporaceae</taxon>
        <taxon>Apiospora</taxon>
    </lineage>
</organism>
<evidence type="ECO:0000313" key="1">
    <source>
        <dbReference type="EMBL" id="KAK8065205.1"/>
    </source>
</evidence>
<name>A0ABR1V1Z0_9PEZI</name>
<dbReference type="EMBL" id="JAQQWN010000009">
    <property type="protein sequence ID" value="KAK8065205.1"/>
    <property type="molecule type" value="Genomic_DNA"/>
</dbReference>
<protein>
    <submittedName>
        <fullName evidence="1">Uncharacterized protein</fullName>
    </submittedName>
</protein>
<gene>
    <name evidence="1" type="ORF">PG997_011952</name>
</gene>
<reference evidence="1 2" key="1">
    <citation type="submission" date="2023-01" db="EMBL/GenBank/DDBJ databases">
        <title>Analysis of 21 Apiospora genomes using comparative genomics revels a genus with tremendous synthesis potential of carbohydrate active enzymes and secondary metabolites.</title>
        <authorList>
            <person name="Sorensen T."/>
        </authorList>
    </citation>
    <scope>NUCLEOTIDE SEQUENCE [LARGE SCALE GENOMIC DNA]</scope>
    <source>
        <strain evidence="1 2">CBS 114990</strain>
    </source>
</reference>
<keyword evidence="2" id="KW-1185">Reference proteome</keyword>
<dbReference type="GeneID" id="92049327"/>
<dbReference type="Proteomes" id="UP001433268">
    <property type="component" value="Unassembled WGS sequence"/>
</dbReference>
<evidence type="ECO:0000313" key="2">
    <source>
        <dbReference type="Proteomes" id="UP001433268"/>
    </source>
</evidence>
<proteinExistence type="predicted"/>
<dbReference type="RefSeq" id="XP_066661959.1">
    <property type="nucleotide sequence ID" value="XM_066816267.1"/>
</dbReference>
<sequence length="133" mass="13714">MQPAVAFALAVAAVANASPFGLRHASPSHVSAHPSGAHPSAHPSGAYASAYDSGVVNAQAAAPTPMPEAPVGYFGEETPCYETCIMNGETMDACRVNCEPAAPAPKKREDIFAPLFRPVSTLSTYLSTPCIPT</sequence>
<comment type="caution">
    <text evidence="1">The sequence shown here is derived from an EMBL/GenBank/DDBJ whole genome shotgun (WGS) entry which is preliminary data.</text>
</comment>